<dbReference type="SMR" id="Q1PZG0"/>
<dbReference type="AlphaFoldDB" id="Q1PZG0"/>
<dbReference type="RefSeq" id="WP_099324722.1">
    <property type="nucleotide sequence ID" value="NZ_CP049055.1"/>
</dbReference>
<evidence type="ECO:0000313" key="7">
    <source>
        <dbReference type="Proteomes" id="UP000501926"/>
    </source>
</evidence>
<evidence type="ECO:0000313" key="6">
    <source>
        <dbReference type="Proteomes" id="UP000221734"/>
    </source>
</evidence>
<accession>Q1PZG0</accession>
<feature type="chain" id="PRO_5015097137" evidence="1">
    <location>
        <begin position="28"/>
        <end position="293"/>
    </location>
</feature>
<keyword evidence="6" id="KW-1185">Reference proteome</keyword>
<dbReference type="Pfam" id="PF02014">
    <property type="entry name" value="Reeler"/>
    <property type="match status" value="1"/>
</dbReference>
<dbReference type="EMBL" id="LT934425">
    <property type="protein sequence ID" value="SOH03969.1"/>
    <property type="molecule type" value="Genomic_DNA"/>
</dbReference>
<evidence type="ECO:0000256" key="1">
    <source>
        <dbReference type="SAM" id="SignalP"/>
    </source>
</evidence>
<gene>
    <name evidence="4" type="ORF">KsCSTR_07840</name>
    <name evidence="5" type="ORF">KSMBR1_1470</name>
    <name evidence="3" type="ORF">kustd1716</name>
</gene>
<dbReference type="InterPro" id="IPR002861">
    <property type="entry name" value="Reeler_dom"/>
</dbReference>
<dbReference type="InterPro" id="IPR042307">
    <property type="entry name" value="Reeler_sf"/>
</dbReference>
<dbReference type="CDD" id="cd08544">
    <property type="entry name" value="Reeler"/>
    <property type="match status" value="1"/>
</dbReference>
<dbReference type="InterPro" id="IPR008964">
    <property type="entry name" value="Invasin/intimin_cell_adhesion"/>
</dbReference>
<evidence type="ECO:0000313" key="3">
    <source>
        <dbReference type="EMBL" id="CAJ72461.1"/>
    </source>
</evidence>
<evidence type="ECO:0000313" key="4">
    <source>
        <dbReference type="EMBL" id="QII10163.1"/>
    </source>
</evidence>
<evidence type="ECO:0000259" key="2">
    <source>
        <dbReference type="Pfam" id="PF02014"/>
    </source>
</evidence>
<dbReference type="EMBL" id="CT573072">
    <property type="protein sequence ID" value="CAJ72461.1"/>
    <property type="molecule type" value="Genomic_DNA"/>
</dbReference>
<reference evidence="3" key="1">
    <citation type="journal article" date="2006" name="Nature">
        <title>Deciphering the evolution and metabolism of an anammox bacterium from a community genome.</title>
        <authorList>
            <person name="Strous M."/>
            <person name="Pelletier E."/>
            <person name="Mangenot S."/>
            <person name="Rattei T."/>
            <person name="Lehner A."/>
            <person name="Taylor M.W."/>
            <person name="Horn M."/>
            <person name="Daims H."/>
            <person name="Bartol-Mavel D."/>
            <person name="Wincker P."/>
            <person name="Barbe V."/>
            <person name="Fonknechten N."/>
            <person name="Vallenet D."/>
            <person name="Segurens B."/>
            <person name="Schenowitz-Truong C."/>
            <person name="Medigue C."/>
            <person name="Collingro A."/>
            <person name="Snel B."/>
            <person name="Dutilh B.E."/>
            <person name="OpDenCamp H.J.M."/>
            <person name="vanDerDrift C."/>
            <person name="Cirpus I."/>
            <person name="vanDePas-Schoonen K.T."/>
            <person name="Harhangi H.R."/>
            <person name="vanNiftrik L."/>
            <person name="Schmid M."/>
            <person name="Keltjens J."/>
            <person name="vanDeVossenberg J."/>
            <person name="Kartal B."/>
            <person name="Meier H."/>
            <person name="Frishman D."/>
            <person name="Huynen M.A."/>
            <person name="Mewes H."/>
            <person name="Weissenbach J."/>
            <person name="Jetten M.S.M."/>
            <person name="Wagner M."/>
            <person name="LePaslier D."/>
        </authorList>
    </citation>
    <scope>NUCLEOTIDE SEQUENCE</scope>
</reference>
<reference evidence="3" key="2">
    <citation type="submission" date="2006-01" db="EMBL/GenBank/DDBJ databases">
        <authorList>
            <person name="Genoscope"/>
        </authorList>
    </citation>
    <scope>NUCLEOTIDE SEQUENCE</scope>
</reference>
<name>Q1PZG0_KUEST</name>
<evidence type="ECO:0000313" key="5">
    <source>
        <dbReference type="EMBL" id="SOH03969.1"/>
    </source>
</evidence>
<dbReference type="Proteomes" id="UP000221734">
    <property type="component" value="Chromosome Kuenenia_stuttgartiensis_MBR1"/>
</dbReference>
<dbReference type="SUPFAM" id="SSF49373">
    <property type="entry name" value="Invasin/intimin cell-adhesion fragments"/>
    <property type="match status" value="1"/>
</dbReference>
<dbReference type="EMBL" id="CP049055">
    <property type="protein sequence ID" value="QII10163.1"/>
    <property type="molecule type" value="Genomic_DNA"/>
</dbReference>
<dbReference type="Gene3D" id="2.60.40.10">
    <property type="entry name" value="Immunoglobulins"/>
    <property type="match status" value="1"/>
</dbReference>
<keyword evidence="1" id="KW-0732">Signal</keyword>
<dbReference type="Proteomes" id="UP000501926">
    <property type="component" value="Chromosome"/>
</dbReference>
<feature type="domain" description="Reelin" evidence="2">
    <location>
        <begin position="61"/>
        <end position="154"/>
    </location>
</feature>
<reference evidence="5" key="3">
    <citation type="submission" date="2017-10" db="EMBL/GenBank/DDBJ databases">
        <authorList>
            <person name="Banno H."/>
            <person name="Chua N.-H."/>
        </authorList>
    </citation>
    <scope>NUCLEOTIDE SEQUENCE [LARGE SCALE GENOMIC DNA]</scope>
    <source>
        <strain evidence="5">Kuenenia_mbr1_ru-nijmegen</strain>
    </source>
</reference>
<dbReference type="OrthoDB" id="1377410at2"/>
<dbReference type="Gene3D" id="2.60.40.4060">
    <property type="entry name" value="Reeler domain"/>
    <property type="match status" value="1"/>
</dbReference>
<organism evidence="3">
    <name type="scientific">Kuenenia stuttgartiensis</name>
    <dbReference type="NCBI Taxonomy" id="174633"/>
    <lineage>
        <taxon>Bacteria</taxon>
        <taxon>Pseudomonadati</taxon>
        <taxon>Planctomycetota</taxon>
        <taxon>Candidatus Brocadiia</taxon>
        <taxon>Candidatus Brocadiales</taxon>
        <taxon>Candidatus Brocadiaceae</taxon>
        <taxon>Candidatus Kuenenia</taxon>
    </lineage>
</organism>
<proteinExistence type="predicted"/>
<protein>
    <submittedName>
        <fullName evidence="4">Exported protein</fullName>
    </submittedName>
</protein>
<sequence>MKGLFTFAASVIFSLSMMSVGMNVAHAFLKGPEDGRTGSPADNFATCATAGCHDSFVLNSGSAVFSISAPDTYTPGEEVSITVLFSDSSSAKHGFQLSALDAKNEHVGLFNNVDNKTQTGEGDYISHTERGTDGSSWTVVWMAPSSPADDPVTIYGAGNEANGNGTNKGDYIYTTTASMVAEDAVPGSCAAKSIDVPNSKIKLLFGENDEVAVRVTGDSDCVAEGVKVTASLSKAGKKRVEISPESVETNENGEARFTITAKEKNGNAKVTFKADGIKGKKGKAKLVVKVRKK</sequence>
<reference evidence="4 7" key="5">
    <citation type="submission" date="2020-02" db="EMBL/GenBank/DDBJ databases">
        <title>Newly sequenced genome of strain CSTR1 showed variability in Candidatus Kuenenia stuttgartiensis genomes.</title>
        <authorList>
            <person name="Ding C."/>
            <person name="Adrian L."/>
        </authorList>
    </citation>
    <scope>NUCLEOTIDE SEQUENCE [LARGE SCALE GENOMIC DNA]</scope>
    <source>
        <strain evidence="4 7">CSTR1</strain>
    </source>
</reference>
<reference evidence="6" key="4">
    <citation type="submission" date="2017-10" db="EMBL/GenBank/DDBJ databases">
        <authorList>
            <person name="Frank J."/>
        </authorList>
    </citation>
    <scope>NUCLEOTIDE SEQUENCE [LARGE SCALE GENOMIC DNA]</scope>
</reference>
<feature type="signal peptide" evidence="1">
    <location>
        <begin position="1"/>
        <end position="27"/>
    </location>
</feature>
<dbReference type="InterPro" id="IPR013783">
    <property type="entry name" value="Ig-like_fold"/>
</dbReference>
<dbReference type="NCBIfam" id="NF041895">
    <property type="entry name" value="choice_anch_V"/>
    <property type="match status" value="1"/>
</dbReference>
<dbReference type="KEGG" id="kst:KSMBR1_1470"/>